<keyword evidence="3" id="KW-1185">Reference proteome</keyword>
<evidence type="ECO:0000313" key="2">
    <source>
        <dbReference type="EMBL" id="SHH56266.1"/>
    </source>
</evidence>
<dbReference type="GO" id="GO:0005829">
    <property type="term" value="C:cytosol"/>
    <property type="evidence" value="ECO:0007669"/>
    <property type="project" value="TreeGrafter"/>
</dbReference>
<dbReference type="Proteomes" id="UP000184032">
    <property type="component" value="Unassembled WGS sequence"/>
</dbReference>
<dbReference type="OrthoDB" id="1696595at2"/>
<accession>A0A1M5U075</accession>
<dbReference type="InterPro" id="IPR011611">
    <property type="entry name" value="PfkB_dom"/>
</dbReference>
<keyword evidence="2" id="KW-0418">Kinase</keyword>
<dbReference type="Gene3D" id="3.40.1190.20">
    <property type="match status" value="1"/>
</dbReference>
<gene>
    <name evidence="2" type="ORF">SAMN02745245_01610</name>
</gene>
<dbReference type="PANTHER" id="PTHR46566">
    <property type="entry name" value="1-PHOSPHOFRUCTOKINASE-RELATED"/>
    <property type="match status" value="1"/>
</dbReference>
<dbReference type="AlphaFoldDB" id="A0A1M5U075"/>
<evidence type="ECO:0000259" key="1">
    <source>
        <dbReference type="Pfam" id="PF00294"/>
    </source>
</evidence>
<feature type="domain" description="Carbohydrate kinase PfkB" evidence="1">
    <location>
        <begin position="16"/>
        <end position="233"/>
    </location>
</feature>
<organism evidence="2 3">
    <name type="scientific">Anaerosphaera aminiphila DSM 21120</name>
    <dbReference type="NCBI Taxonomy" id="1120995"/>
    <lineage>
        <taxon>Bacteria</taxon>
        <taxon>Bacillati</taxon>
        <taxon>Bacillota</taxon>
        <taxon>Tissierellia</taxon>
        <taxon>Tissierellales</taxon>
        <taxon>Peptoniphilaceae</taxon>
        <taxon>Anaerosphaera</taxon>
    </lineage>
</organism>
<name>A0A1M5U075_9FIRM</name>
<dbReference type="RefSeq" id="WP_073185222.1">
    <property type="nucleotide sequence ID" value="NZ_FQXI01000013.1"/>
</dbReference>
<sequence length="303" mass="34743">MIIYCDLNPKITRKYKVSNFKKNAENESEESRVYASGYGVDSVFFLRYLGANPKLLTFLGGETGEEIKTRLSENSVDYDFIRIVDENIEEILIQNKSFRTVVRTKSPRITSENRDDFLIKLSKESTNRNLVCIPEIDFDAWGDRTYETLISLCNRRGIDVALNIKRFEDLGEQKPFIAIVEKEELERFTNTIIKTQNDVIRASKFVLNKGIVNLIVISENGVIVANKTESIKVDFESFKNDITKINKNLILAGIGFGFERKYDFETTIKFSVASSIVENFVKFRMVSMADIKKLMTGIKVSKI</sequence>
<proteinExistence type="predicted"/>
<dbReference type="STRING" id="1120995.SAMN02745245_01610"/>
<dbReference type="SUPFAM" id="SSF53613">
    <property type="entry name" value="Ribokinase-like"/>
    <property type="match status" value="1"/>
</dbReference>
<evidence type="ECO:0000313" key="3">
    <source>
        <dbReference type="Proteomes" id="UP000184032"/>
    </source>
</evidence>
<protein>
    <submittedName>
        <fullName evidence="2">1-phosphofructokinase</fullName>
    </submittedName>
</protein>
<dbReference type="InterPro" id="IPR029056">
    <property type="entry name" value="Ribokinase-like"/>
</dbReference>
<dbReference type="EMBL" id="FQXI01000013">
    <property type="protein sequence ID" value="SHH56266.1"/>
    <property type="molecule type" value="Genomic_DNA"/>
</dbReference>
<reference evidence="2 3" key="1">
    <citation type="submission" date="2016-11" db="EMBL/GenBank/DDBJ databases">
        <authorList>
            <person name="Jaros S."/>
            <person name="Januszkiewicz K."/>
            <person name="Wedrychowicz H."/>
        </authorList>
    </citation>
    <scope>NUCLEOTIDE SEQUENCE [LARGE SCALE GENOMIC DNA]</scope>
    <source>
        <strain evidence="2 3">DSM 21120</strain>
    </source>
</reference>
<keyword evidence="2" id="KW-0808">Transferase</keyword>
<dbReference type="PANTHER" id="PTHR46566:SF1">
    <property type="entry name" value="1-PHOSPHOFRUCTOKINASE"/>
    <property type="match status" value="1"/>
</dbReference>
<dbReference type="GO" id="GO:0008443">
    <property type="term" value="F:phosphofructokinase activity"/>
    <property type="evidence" value="ECO:0007669"/>
    <property type="project" value="TreeGrafter"/>
</dbReference>
<dbReference type="Pfam" id="PF00294">
    <property type="entry name" value="PfkB"/>
    <property type="match status" value="1"/>
</dbReference>